<proteinExistence type="inferred from homology"/>
<feature type="compositionally biased region" description="Acidic residues" evidence="6">
    <location>
        <begin position="181"/>
        <end position="192"/>
    </location>
</feature>
<dbReference type="GO" id="GO:0006357">
    <property type="term" value="P:regulation of transcription by RNA polymerase II"/>
    <property type="evidence" value="ECO:0007669"/>
    <property type="project" value="TreeGrafter"/>
</dbReference>
<reference evidence="8" key="1">
    <citation type="submission" date="2016-04" db="EMBL/GenBank/DDBJ databases">
        <title>Cephalotus genome sequencing.</title>
        <authorList>
            <person name="Fukushima K."/>
            <person name="Hasebe M."/>
            <person name="Fang X."/>
        </authorList>
    </citation>
    <scope>NUCLEOTIDE SEQUENCE [LARGE SCALE GENOMIC DNA]</scope>
    <source>
        <strain evidence="8">cv. St1</strain>
    </source>
</reference>
<dbReference type="InterPro" id="IPR021627">
    <property type="entry name" value="Mediator_Med27"/>
</dbReference>
<dbReference type="GO" id="GO:0003713">
    <property type="term" value="F:transcription coactivator activity"/>
    <property type="evidence" value="ECO:0007669"/>
    <property type="project" value="TreeGrafter"/>
</dbReference>
<gene>
    <name evidence="7" type="ORF">CFOL_v3_00852</name>
</gene>
<dbReference type="OrthoDB" id="1868004at2759"/>
<comment type="subcellular location">
    <subcellularLocation>
        <location evidence="1">Nucleus</location>
    </subcellularLocation>
</comment>
<evidence type="ECO:0000313" key="8">
    <source>
        <dbReference type="Proteomes" id="UP000187406"/>
    </source>
</evidence>
<dbReference type="PANTHER" id="PTHR13130:SF4">
    <property type="entry name" value="MEDIATOR OF RNA POLYMERASE II TRANSCRIPTION SUBUNIT 27"/>
    <property type="match status" value="1"/>
</dbReference>
<evidence type="ECO:0000256" key="1">
    <source>
        <dbReference type="ARBA" id="ARBA00004123"/>
    </source>
</evidence>
<evidence type="ECO:0000256" key="4">
    <source>
        <dbReference type="ARBA" id="ARBA00023163"/>
    </source>
</evidence>
<comment type="similarity">
    <text evidence="2">Belongs to the Mediator complex subunit 27 family.</text>
</comment>
<protein>
    <submittedName>
        <fullName evidence="7">Med27 domain-containing protein</fullName>
    </submittedName>
</protein>
<dbReference type="Pfam" id="PF11571">
    <property type="entry name" value="Med27"/>
    <property type="match status" value="1"/>
</dbReference>
<dbReference type="AlphaFoldDB" id="A0A1Q3ANP4"/>
<accession>A0A1Q3ANP4</accession>
<evidence type="ECO:0000256" key="3">
    <source>
        <dbReference type="ARBA" id="ARBA00023015"/>
    </source>
</evidence>
<keyword evidence="4" id="KW-0804">Transcription</keyword>
<feature type="compositionally biased region" description="Polar residues" evidence="6">
    <location>
        <begin position="1"/>
        <end position="17"/>
    </location>
</feature>
<evidence type="ECO:0000256" key="6">
    <source>
        <dbReference type="SAM" id="MobiDB-lite"/>
    </source>
</evidence>
<keyword evidence="3" id="KW-0805">Transcription regulation</keyword>
<dbReference type="InParanoid" id="A0A1Q3ANP4"/>
<comment type="caution">
    <text evidence="7">The sequence shown here is derived from an EMBL/GenBank/DDBJ whole genome shotgun (WGS) entry which is preliminary data.</text>
</comment>
<dbReference type="GO" id="GO:0016592">
    <property type="term" value="C:mediator complex"/>
    <property type="evidence" value="ECO:0007669"/>
    <property type="project" value="InterPro"/>
</dbReference>
<dbReference type="STRING" id="3775.A0A1Q3ANP4"/>
<keyword evidence="8" id="KW-1185">Reference proteome</keyword>
<evidence type="ECO:0000256" key="2">
    <source>
        <dbReference type="ARBA" id="ARBA00008048"/>
    </source>
</evidence>
<dbReference type="FunCoup" id="A0A1Q3ANP4">
    <property type="interactions" value="1525"/>
</dbReference>
<dbReference type="PANTHER" id="PTHR13130">
    <property type="entry name" value="34 KDA TRANSCRIPTIONAL CO-ACTIVATOR-RELATED"/>
    <property type="match status" value="1"/>
</dbReference>
<feature type="region of interest" description="Disordered" evidence="6">
    <location>
        <begin position="160"/>
        <end position="192"/>
    </location>
</feature>
<evidence type="ECO:0000256" key="5">
    <source>
        <dbReference type="ARBA" id="ARBA00023242"/>
    </source>
</evidence>
<keyword evidence="5" id="KW-0539">Nucleus</keyword>
<dbReference type="EMBL" id="BDDD01000027">
    <property type="protein sequence ID" value="GAV57314.1"/>
    <property type="molecule type" value="Genomic_DNA"/>
</dbReference>
<dbReference type="Proteomes" id="UP000187406">
    <property type="component" value="Unassembled WGS sequence"/>
</dbReference>
<feature type="region of interest" description="Disordered" evidence="6">
    <location>
        <begin position="1"/>
        <end position="24"/>
    </location>
</feature>
<organism evidence="7 8">
    <name type="scientific">Cephalotus follicularis</name>
    <name type="common">Albany pitcher plant</name>
    <dbReference type="NCBI Taxonomy" id="3775"/>
    <lineage>
        <taxon>Eukaryota</taxon>
        <taxon>Viridiplantae</taxon>
        <taxon>Streptophyta</taxon>
        <taxon>Embryophyta</taxon>
        <taxon>Tracheophyta</taxon>
        <taxon>Spermatophyta</taxon>
        <taxon>Magnoliopsida</taxon>
        <taxon>eudicotyledons</taxon>
        <taxon>Gunneridae</taxon>
        <taxon>Pentapetalae</taxon>
        <taxon>rosids</taxon>
        <taxon>fabids</taxon>
        <taxon>Oxalidales</taxon>
        <taxon>Cephalotaceae</taxon>
        <taxon>Cephalotus</taxon>
    </lineage>
</organism>
<name>A0A1Q3ANP4_CEPFO</name>
<sequence length="419" mass="46776">MSIKVQNEETQTDQPPTDSGADAPPKQVALAMDRLAQAARLIADIRLGGDRLLEALFMAAQPHQTSKPLHFFTKEDASMQQNLQELRSVGRQLEESGVLNESLLRWRSNCWGLHMPLVCPDGAVVAYAWKRQLAGQAGASAVDRTRLALKAFTDQKRRFFGDGLNGQSSESMSKRHCASGGEEEGEDEEEETLSDCKTLSDILKRLEKHFPNVKVFAYERLDWFRRASSLPNSSIETSVETFKEHGFHNSTKLRPGSQPAVAADRVAMIELLFPSVFRAVVSLHPAGSIEPDAVAFFSPDEGGSYIHARGFSVYHVFRHITEHAAIALHYFLGIRTETALYSLLRWVCSYEDLFSKVCSKCGRLLAMDRKSALLLPPVHRSFRLFSSTKVSSTQPKSSTNYQNLDSFGAYHIDCFSEKV</sequence>
<evidence type="ECO:0000313" key="7">
    <source>
        <dbReference type="EMBL" id="GAV57314.1"/>
    </source>
</evidence>